<accession>A0A6S7HUZ7</accession>
<reference evidence="1" key="1">
    <citation type="submission" date="2020-04" db="EMBL/GenBank/DDBJ databases">
        <authorList>
            <person name="Alioto T."/>
            <person name="Alioto T."/>
            <person name="Gomez Garrido J."/>
        </authorList>
    </citation>
    <scope>NUCLEOTIDE SEQUENCE</scope>
    <source>
        <strain evidence="1">A484AB</strain>
    </source>
</reference>
<gene>
    <name evidence="1" type="ORF">PACLA_8A062804</name>
</gene>
<comment type="caution">
    <text evidence="1">The sequence shown here is derived from an EMBL/GenBank/DDBJ whole genome shotgun (WGS) entry which is preliminary data.</text>
</comment>
<dbReference type="InterPro" id="IPR036116">
    <property type="entry name" value="FN3_sf"/>
</dbReference>
<dbReference type="PROSITE" id="PS50853">
    <property type="entry name" value="FN3"/>
    <property type="match status" value="1"/>
</dbReference>
<feature type="non-terminal residue" evidence="1">
    <location>
        <position position="783"/>
    </location>
</feature>
<evidence type="ECO:0000313" key="1">
    <source>
        <dbReference type="EMBL" id="CAB4009206.1"/>
    </source>
</evidence>
<dbReference type="Gene3D" id="2.60.40.10">
    <property type="entry name" value="Immunoglobulins"/>
    <property type="match status" value="1"/>
</dbReference>
<proteinExistence type="predicted"/>
<evidence type="ECO:0000313" key="2">
    <source>
        <dbReference type="Proteomes" id="UP001152795"/>
    </source>
</evidence>
<dbReference type="SUPFAM" id="SSF49265">
    <property type="entry name" value="Fibronectin type III"/>
    <property type="match status" value="1"/>
</dbReference>
<keyword evidence="2" id="KW-1185">Reference proteome</keyword>
<protein>
    <submittedName>
        <fullName evidence="1">PiggyBac transposable element-derived 4-like</fullName>
    </submittedName>
</protein>
<dbReference type="OrthoDB" id="5986539at2759"/>
<dbReference type="CDD" id="cd00063">
    <property type="entry name" value="FN3"/>
    <property type="match status" value="1"/>
</dbReference>
<dbReference type="Gene3D" id="3.40.50.12690">
    <property type="match status" value="1"/>
</dbReference>
<dbReference type="EMBL" id="CACRXK020006376">
    <property type="protein sequence ID" value="CAB4009206.1"/>
    <property type="molecule type" value="Genomic_DNA"/>
</dbReference>
<name>A0A6S7HUZ7_PARCT</name>
<organism evidence="1 2">
    <name type="scientific">Paramuricea clavata</name>
    <name type="common">Red gorgonian</name>
    <name type="synonym">Violescent sea-whip</name>
    <dbReference type="NCBI Taxonomy" id="317549"/>
    <lineage>
        <taxon>Eukaryota</taxon>
        <taxon>Metazoa</taxon>
        <taxon>Cnidaria</taxon>
        <taxon>Anthozoa</taxon>
        <taxon>Octocorallia</taxon>
        <taxon>Malacalcyonacea</taxon>
        <taxon>Plexauridae</taxon>
        <taxon>Paramuricea</taxon>
    </lineage>
</organism>
<dbReference type="AlphaFoldDB" id="A0A6S7HUZ7"/>
<dbReference type="PANTHER" id="PTHR46599">
    <property type="entry name" value="PIGGYBAC TRANSPOSABLE ELEMENT-DERIVED PROTEIN 4"/>
    <property type="match status" value="1"/>
</dbReference>
<dbReference type="InterPro" id="IPR013783">
    <property type="entry name" value="Ig-like_fold"/>
</dbReference>
<sequence>MERFIQMSDVYGSRIVDIRAGRLKRRQLTKNRIVNCIDKALDINNYNPYQIPKDLKHIESVVKVDKHRENDVVRVFQNKPPTANIGRNNRANVITGRQGPQPKARVTPTPRAAFELFFTEDIMATIVSCTNRKIQSFISTLPDNFVSQNSKYAYVKETCVDELYAIIGLYIYRGLYKLNTVSVDKLFSNTYGPPIFSATMSRNRFTFIRANLCFDDSSTRDDRWKQDRFVAIREIFESFNFECMSCLVPNDYLSLDETLYPMRNQISFKQYNPNKPAKYGLLFKAINAARYPYTFIASPYCGKPTDDGGKYYVQGTEAIVKQMIERLLENKVPLAGRNISFDRLYTSLSIALWLYEKNITCLGTMQMNRKGVPAEMKDFKNRENLSSEVYWQKDGPLSLSSYVVDTASGKKNVLMLSTLKQILGTTKDDSRNKLALYKLYDFTKGGTDIVDQRMAFHTSKTKSRRWTMVALAYMIDTARVNSSTMYALNKNVDPVKQKSFEYGFELVMQLVKPHIARRNQTCLPMVVKQEIGLIIGDNRQNDQSDADDGPAFGESRRRKTIVKAFPGASVTHMKHYVKPTIEKNPEFIVLHAGTKDINQKEPKEIVKEMESLCTEMGDKLSNDIPPIKLNQLTCFREIAEPEILGLLQGLVAFKASGIDGISAKILKIAAPAITPSIVSIFNQSIATARFPDKPTNLTFTNIKSRSAEISWLDPENTGDGNLTEFWIQLQKENSLILNITTNKVNKYKLGNLTPFTTYEISLAAGNQNSLGEKTITSFITSEE</sequence>
<dbReference type="Pfam" id="PF13843">
    <property type="entry name" value="DDE_Tnp_1_7"/>
    <property type="match status" value="1"/>
</dbReference>
<dbReference type="Proteomes" id="UP001152795">
    <property type="component" value="Unassembled WGS sequence"/>
</dbReference>
<dbReference type="InterPro" id="IPR029526">
    <property type="entry name" value="PGBD"/>
</dbReference>
<dbReference type="PANTHER" id="PTHR46599:SF6">
    <property type="entry name" value="DUAL SPECIFICITY PHOSPHATASE 26"/>
    <property type="match status" value="1"/>
</dbReference>
<dbReference type="SMART" id="SM00060">
    <property type="entry name" value="FN3"/>
    <property type="match status" value="1"/>
</dbReference>
<dbReference type="InterPro" id="IPR003961">
    <property type="entry name" value="FN3_dom"/>
</dbReference>
<dbReference type="Pfam" id="PF00041">
    <property type="entry name" value="fn3"/>
    <property type="match status" value="1"/>
</dbReference>